<dbReference type="OrthoDB" id="9784375at2"/>
<dbReference type="InterPro" id="IPR000415">
    <property type="entry name" value="Nitroreductase-like"/>
</dbReference>
<comment type="caution">
    <text evidence="6">The sequence shown here is derived from an EMBL/GenBank/DDBJ whole genome shotgun (WGS) entry which is preliminary data.</text>
</comment>
<reference evidence="6 7" key="2">
    <citation type="submission" date="2019-09" db="EMBL/GenBank/DDBJ databases">
        <authorList>
            <person name="Jin C."/>
        </authorList>
    </citation>
    <scope>NUCLEOTIDE SEQUENCE [LARGE SCALE GENOMIC DNA]</scope>
    <source>
        <strain evidence="6 7">AN110305</strain>
    </source>
</reference>
<dbReference type="GO" id="GO:0035527">
    <property type="term" value="F:3-hydroxypropionate dehydrogenase (NADP+) activity"/>
    <property type="evidence" value="ECO:0007669"/>
    <property type="project" value="UniProtKB-EC"/>
</dbReference>
<dbReference type="Gene3D" id="3.40.109.10">
    <property type="entry name" value="NADH Oxidase"/>
    <property type="match status" value="1"/>
</dbReference>
<feature type="domain" description="Nitroreductase" evidence="5">
    <location>
        <begin position="24"/>
        <end position="180"/>
    </location>
</feature>
<dbReference type="InterPro" id="IPR029479">
    <property type="entry name" value="Nitroreductase"/>
</dbReference>
<evidence type="ECO:0000313" key="7">
    <source>
        <dbReference type="Proteomes" id="UP000323454"/>
    </source>
</evidence>
<evidence type="ECO:0000256" key="3">
    <source>
        <dbReference type="ARBA" id="ARBA00022857"/>
    </source>
</evidence>
<dbReference type="PANTHER" id="PTHR43543">
    <property type="entry name" value="MALONIC SEMIALDEHYDE REDUCTASE RUTE-RELATED"/>
    <property type="match status" value="1"/>
</dbReference>
<keyword evidence="2" id="KW-0288">FMN</keyword>
<protein>
    <submittedName>
        <fullName evidence="6">Malonic semialdehyde reductase</fullName>
        <ecNumber evidence="6">1.1.1.298</ecNumber>
    </submittedName>
</protein>
<proteinExistence type="predicted"/>
<dbReference type="SUPFAM" id="SSF55469">
    <property type="entry name" value="FMN-dependent nitroreductase-like"/>
    <property type="match status" value="1"/>
</dbReference>
<accession>A0A5B2X6U3</accession>
<dbReference type="InterPro" id="IPR023936">
    <property type="entry name" value="RutE-like"/>
</dbReference>
<dbReference type="RefSeq" id="WP_149851883.1">
    <property type="nucleotide sequence ID" value="NZ_VUOB01000041.1"/>
</dbReference>
<evidence type="ECO:0000256" key="1">
    <source>
        <dbReference type="ARBA" id="ARBA00022630"/>
    </source>
</evidence>
<gene>
    <name evidence="6" type="ORF">F0L68_23785</name>
</gene>
<dbReference type="CDD" id="cd02148">
    <property type="entry name" value="RutE-like"/>
    <property type="match status" value="1"/>
</dbReference>
<dbReference type="InterPro" id="IPR050461">
    <property type="entry name" value="Nitroreductase_HadB/RutE"/>
</dbReference>
<evidence type="ECO:0000256" key="2">
    <source>
        <dbReference type="ARBA" id="ARBA00022643"/>
    </source>
</evidence>
<keyword evidence="1" id="KW-0285">Flavoprotein</keyword>
<dbReference type="EC" id="1.1.1.298" evidence="6"/>
<dbReference type="PANTHER" id="PTHR43543:SF1">
    <property type="entry name" value="MALONIC SEMIALDEHYDE REDUCTASE RUTE-RELATED"/>
    <property type="match status" value="1"/>
</dbReference>
<dbReference type="NCBIfam" id="NF003768">
    <property type="entry name" value="PRK05365.1"/>
    <property type="match status" value="1"/>
</dbReference>
<dbReference type="Pfam" id="PF00881">
    <property type="entry name" value="Nitroreductase"/>
    <property type="match status" value="1"/>
</dbReference>
<name>A0A5B2X6U3_9PSEU</name>
<evidence type="ECO:0000313" key="6">
    <source>
        <dbReference type="EMBL" id="KAA2258841.1"/>
    </source>
</evidence>
<sequence>MTAVLTDALALSKDAQDLLFHEARTANAFTDEPVTEDEVRAIYELVKWAPTAMNTQPLRVLLVRSDEANERLSRHMTEPNRAKTLKAPLTAILAADTNFHDHLHRTFPHVPNAKDKFADETGRRAAAKLSTGLQIGYFILGIRAAGLDAGPMAGFDAEGVRAEFFAGTGIEPLVVVNIGHVAEGGSRPRNPRLDYAEVVSSV</sequence>
<dbReference type="AlphaFoldDB" id="A0A5B2X6U3"/>
<keyword evidence="4 6" id="KW-0560">Oxidoreductase</keyword>
<organism evidence="6 7">
    <name type="scientific">Solihabitans fulvus</name>
    <dbReference type="NCBI Taxonomy" id="1892852"/>
    <lineage>
        <taxon>Bacteria</taxon>
        <taxon>Bacillati</taxon>
        <taxon>Actinomycetota</taxon>
        <taxon>Actinomycetes</taxon>
        <taxon>Pseudonocardiales</taxon>
        <taxon>Pseudonocardiaceae</taxon>
        <taxon>Solihabitans</taxon>
    </lineage>
</organism>
<dbReference type="Proteomes" id="UP000323454">
    <property type="component" value="Unassembled WGS sequence"/>
</dbReference>
<evidence type="ECO:0000259" key="5">
    <source>
        <dbReference type="Pfam" id="PF00881"/>
    </source>
</evidence>
<keyword evidence="3" id="KW-0521">NADP</keyword>
<evidence type="ECO:0000256" key="4">
    <source>
        <dbReference type="ARBA" id="ARBA00023002"/>
    </source>
</evidence>
<dbReference type="EMBL" id="VUOB01000041">
    <property type="protein sequence ID" value="KAA2258841.1"/>
    <property type="molecule type" value="Genomic_DNA"/>
</dbReference>
<keyword evidence="7" id="KW-1185">Reference proteome</keyword>
<reference evidence="6 7" key="1">
    <citation type="submission" date="2019-09" db="EMBL/GenBank/DDBJ databases">
        <title>Goodfellowia gen. nov., a new genus of the Pseudonocardineae related to Actinoalloteichus, containing Goodfellowia coeruleoviolacea gen. nov., comb. nov. gen. nov., comb. nov.</title>
        <authorList>
            <person name="Labeda D."/>
        </authorList>
    </citation>
    <scope>NUCLEOTIDE SEQUENCE [LARGE SCALE GENOMIC DNA]</scope>
    <source>
        <strain evidence="6 7">AN110305</strain>
    </source>
</reference>